<evidence type="ECO:0000259" key="5">
    <source>
        <dbReference type="PROSITE" id="PS51192"/>
    </source>
</evidence>
<dbReference type="InterPro" id="IPR038718">
    <property type="entry name" value="SNF2-like_sf"/>
</dbReference>
<dbReference type="GO" id="GO:0005524">
    <property type="term" value="F:ATP binding"/>
    <property type="evidence" value="ECO:0007669"/>
    <property type="project" value="UniProtKB-KW"/>
</dbReference>
<reference evidence="7 8" key="1">
    <citation type="journal article" date="2014" name="Genome Announc.">
        <title>Draft genome sequence of the pathogenic fungus Scedosporium apiospermum.</title>
        <authorList>
            <person name="Vandeputte P."/>
            <person name="Ghamrawi S."/>
            <person name="Rechenmann M."/>
            <person name="Iltis A."/>
            <person name="Giraud S."/>
            <person name="Fleury M."/>
            <person name="Thornton C."/>
            <person name="Delhaes L."/>
            <person name="Meyer W."/>
            <person name="Papon N."/>
            <person name="Bouchara J.P."/>
        </authorList>
    </citation>
    <scope>NUCLEOTIDE SEQUENCE [LARGE SCALE GENOMIC DNA]</scope>
    <source>
        <strain evidence="7 8">IHEM 14462</strain>
    </source>
</reference>
<protein>
    <submittedName>
        <fullName evidence="7">Uncharacterized protein</fullName>
    </submittedName>
</protein>
<feature type="domain" description="Helicase ATP-binding" evidence="5">
    <location>
        <begin position="304"/>
        <end position="481"/>
    </location>
</feature>
<dbReference type="SMART" id="SM00490">
    <property type="entry name" value="HELICc"/>
    <property type="match status" value="1"/>
</dbReference>
<dbReference type="GO" id="GO:0016787">
    <property type="term" value="F:hydrolase activity"/>
    <property type="evidence" value="ECO:0007669"/>
    <property type="project" value="UniProtKB-KW"/>
</dbReference>
<feature type="region of interest" description="Disordered" evidence="4">
    <location>
        <begin position="1"/>
        <end position="39"/>
    </location>
</feature>
<keyword evidence="8" id="KW-1185">Reference proteome</keyword>
<evidence type="ECO:0000256" key="1">
    <source>
        <dbReference type="ARBA" id="ARBA00022741"/>
    </source>
</evidence>
<dbReference type="AlphaFoldDB" id="A0A084FWS6"/>
<evidence type="ECO:0000256" key="2">
    <source>
        <dbReference type="ARBA" id="ARBA00022801"/>
    </source>
</evidence>
<dbReference type="SMART" id="SM00487">
    <property type="entry name" value="DEXDc"/>
    <property type="match status" value="1"/>
</dbReference>
<sequence>MKRLENREQGGLGTSSRYPGEPSADHTSNTGPVGAVESPPGPKLFGDEVCYGALNDAAAKVLGKTGISCHLPATESASPFAHFCLRAQDHYYVLCSETGAEFAVLDTRTISKLKALRGTPMVRFEAVAQTSALTKRQRGGKLGLKSFDVSINIFGLRLTADDVASQLSRVSAYLQHPKSLSAGVEYYNPQFLTFADDNLNMNDFIGMGSESPWALKIKVSEEVGNILESLADVPAEGTLALPAGLTSTLKKHQEDGLRFILQREDEGFWQQLLSQLRQGVASLYAKVILLFYNGSIGSLLASTKEVTSISFGGLIADVMGLGKTLTMLTAILHSAALAESFGNFYEMRENESVEAKVRTKATLVIVSSARVLSTVNFHGPDRPRDPETLRSFDVVLTTYGTLAADHAGQGILQQMEWYRVVLDEAHWIRNSGSKQFRAAREIDSLNSKRDVSRRNNKLFTAVIKMRMLCNAGTFSSVEDTEAPLLHLEAECERCRATDEDSLMLLDDCSFCPGCGRPLDLSCATPGSTDSQGSDSDDRIDDISMAFDEVDHVLVTQEHPVPLSGFSTKLSAVVQNVARSRPEDKSIIFSYWTSTLDRLSQLLEEAKIPHRQVDGRVGYAERSKHLKAFKEDPQLLVLLMTIGTGAVGLNLAIANRVHIVEPQWNPAVEEQAIARVLRIGFPTSSGY</sequence>
<dbReference type="InterPro" id="IPR001650">
    <property type="entry name" value="Helicase_C-like"/>
</dbReference>
<name>A0A084FWS6_PSEDA</name>
<dbReference type="CDD" id="cd18793">
    <property type="entry name" value="SF2_C_SNF"/>
    <property type="match status" value="1"/>
</dbReference>
<dbReference type="RefSeq" id="XP_016639337.1">
    <property type="nucleotide sequence ID" value="XM_016790827.1"/>
</dbReference>
<dbReference type="PROSITE" id="PS51192">
    <property type="entry name" value="HELICASE_ATP_BIND_1"/>
    <property type="match status" value="1"/>
</dbReference>
<dbReference type="GO" id="GO:0008094">
    <property type="term" value="F:ATP-dependent activity, acting on DNA"/>
    <property type="evidence" value="ECO:0007669"/>
    <property type="project" value="TreeGrafter"/>
</dbReference>
<keyword evidence="1" id="KW-0547">Nucleotide-binding</keyword>
<dbReference type="InterPro" id="IPR049730">
    <property type="entry name" value="SNF2/RAD54-like_C"/>
</dbReference>
<dbReference type="Pfam" id="PF00271">
    <property type="entry name" value="Helicase_C"/>
    <property type="match status" value="1"/>
</dbReference>
<dbReference type="InterPro" id="IPR000330">
    <property type="entry name" value="SNF2_N"/>
</dbReference>
<proteinExistence type="predicted"/>
<dbReference type="Gene3D" id="3.40.50.10810">
    <property type="entry name" value="Tandem AAA-ATPase domain"/>
    <property type="match status" value="1"/>
</dbReference>
<evidence type="ECO:0000256" key="3">
    <source>
        <dbReference type="ARBA" id="ARBA00022840"/>
    </source>
</evidence>
<accession>A0A084FWS6</accession>
<feature type="domain" description="Helicase C-terminal" evidence="6">
    <location>
        <begin position="571"/>
        <end position="686"/>
    </location>
</feature>
<dbReference type="OrthoDB" id="448448at2759"/>
<dbReference type="HOGENOM" id="CLU_000315_2_7_1"/>
<dbReference type="Proteomes" id="UP000028545">
    <property type="component" value="Unassembled WGS sequence"/>
</dbReference>
<evidence type="ECO:0000259" key="6">
    <source>
        <dbReference type="PROSITE" id="PS51194"/>
    </source>
</evidence>
<dbReference type="Gene3D" id="3.40.50.300">
    <property type="entry name" value="P-loop containing nucleotide triphosphate hydrolases"/>
    <property type="match status" value="1"/>
</dbReference>
<keyword evidence="3" id="KW-0067">ATP-binding</keyword>
<dbReference type="PANTHER" id="PTHR45626:SF22">
    <property type="entry name" value="DNA REPAIR PROTEIN RAD5"/>
    <property type="match status" value="1"/>
</dbReference>
<dbReference type="GO" id="GO:0006281">
    <property type="term" value="P:DNA repair"/>
    <property type="evidence" value="ECO:0007669"/>
    <property type="project" value="TreeGrafter"/>
</dbReference>
<evidence type="ECO:0000313" key="7">
    <source>
        <dbReference type="EMBL" id="KEZ39538.1"/>
    </source>
</evidence>
<evidence type="ECO:0000256" key="4">
    <source>
        <dbReference type="SAM" id="MobiDB-lite"/>
    </source>
</evidence>
<gene>
    <name evidence="7" type="ORF">SAPIO_CDS9421</name>
</gene>
<comment type="caution">
    <text evidence="7">The sequence shown here is derived from an EMBL/GenBank/DDBJ whole genome shotgun (WGS) entry which is preliminary data.</text>
</comment>
<dbReference type="PANTHER" id="PTHR45626">
    <property type="entry name" value="TRANSCRIPTION TERMINATION FACTOR 2-RELATED"/>
    <property type="match status" value="1"/>
</dbReference>
<dbReference type="KEGG" id="sapo:SAPIO_CDS9421"/>
<dbReference type="GO" id="GO:0005634">
    <property type="term" value="C:nucleus"/>
    <property type="evidence" value="ECO:0007669"/>
    <property type="project" value="TreeGrafter"/>
</dbReference>
<dbReference type="PROSITE" id="PS51194">
    <property type="entry name" value="HELICASE_CTER"/>
    <property type="match status" value="1"/>
</dbReference>
<dbReference type="Pfam" id="PF00176">
    <property type="entry name" value="SNF2-rel_dom"/>
    <property type="match status" value="1"/>
</dbReference>
<evidence type="ECO:0000313" key="8">
    <source>
        <dbReference type="Proteomes" id="UP000028545"/>
    </source>
</evidence>
<keyword evidence="2" id="KW-0378">Hydrolase</keyword>
<dbReference type="EMBL" id="JOWA01000143">
    <property type="protein sequence ID" value="KEZ39538.1"/>
    <property type="molecule type" value="Genomic_DNA"/>
</dbReference>
<dbReference type="InterPro" id="IPR050628">
    <property type="entry name" value="SNF2_RAD54_helicase_TF"/>
</dbReference>
<dbReference type="VEuPathDB" id="FungiDB:SAPIO_CDS9421"/>
<dbReference type="InterPro" id="IPR027417">
    <property type="entry name" value="P-loop_NTPase"/>
</dbReference>
<organism evidence="7 8">
    <name type="scientific">Pseudallescheria apiosperma</name>
    <name type="common">Scedosporium apiospermum</name>
    <dbReference type="NCBI Taxonomy" id="563466"/>
    <lineage>
        <taxon>Eukaryota</taxon>
        <taxon>Fungi</taxon>
        <taxon>Dikarya</taxon>
        <taxon>Ascomycota</taxon>
        <taxon>Pezizomycotina</taxon>
        <taxon>Sordariomycetes</taxon>
        <taxon>Hypocreomycetidae</taxon>
        <taxon>Microascales</taxon>
        <taxon>Microascaceae</taxon>
        <taxon>Scedosporium</taxon>
    </lineage>
</organism>
<dbReference type="GeneID" id="27728493"/>
<dbReference type="InterPro" id="IPR014001">
    <property type="entry name" value="Helicase_ATP-bd"/>
</dbReference>
<dbReference type="SUPFAM" id="SSF52540">
    <property type="entry name" value="P-loop containing nucleoside triphosphate hydrolases"/>
    <property type="match status" value="2"/>
</dbReference>